<keyword evidence="10" id="KW-1185">Reference proteome</keyword>
<dbReference type="PANTHER" id="PTHR28629:SF4">
    <property type="entry name" value="TRIOKINASE_FMN CYCLASE"/>
    <property type="match status" value="1"/>
</dbReference>
<sequence length="332" mass="35514">MEVNMKKIINEPTKVVSELLKGMELAHPELVYTEKLEVIARREKCNKVAVISGGGAGHEPAHAGYVGKGMLDAAISGNVFSSPSPDRIIEGIKQTDAGKGVLMVIKNYSGDIMNFGLAKDLAELEDIEVESVVVRDDVAVPDSTYSTGRRGIAGTVFVHKIAGAKAESGADLQEVKAAAEKAIANIRSMGMAMTPCILPAVGKPGFVLEENEIEIGMGIHGEPGVERTTVKTAKEVAKILLDKILVDYDFSNSEVALLVNGLGGTPLMELYILNKEVQELLAEQNIKVYKTLVGNYMTALDMSGCSITLMKLDDELKELLDAPCNTPGLTIN</sequence>
<evidence type="ECO:0000256" key="7">
    <source>
        <dbReference type="ARBA" id="ARBA00046577"/>
    </source>
</evidence>
<protein>
    <recommendedName>
        <fullName evidence="3">phosphoenolpyruvate--glycerone phosphotransferase</fullName>
        <ecNumber evidence="3">2.7.1.121</ecNumber>
    </recommendedName>
</protein>
<evidence type="ECO:0000313" key="9">
    <source>
        <dbReference type="EMBL" id="ABX41640.1"/>
    </source>
</evidence>
<gene>
    <name evidence="9" type="ordered locus">Cphy_1262</name>
</gene>
<dbReference type="Gene3D" id="3.40.50.10440">
    <property type="entry name" value="Dihydroxyacetone kinase, domain 1"/>
    <property type="match status" value="1"/>
</dbReference>
<dbReference type="InterPro" id="IPR012736">
    <property type="entry name" value="DhaK_1"/>
</dbReference>
<dbReference type="FunFam" id="3.30.1180.20:FF:000002">
    <property type="entry name" value="Dihydroxyacetone kinase subunit DhaK"/>
    <property type="match status" value="1"/>
</dbReference>
<dbReference type="Proteomes" id="UP000000370">
    <property type="component" value="Chromosome"/>
</dbReference>
<dbReference type="PROSITE" id="PS51481">
    <property type="entry name" value="DHAK"/>
    <property type="match status" value="1"/>
</dbReference>
<dbReference type="EC" id="2.7.1.121" evidence="3"/>
<dbReference type="InterPro" id="IPR050861">
    <property type="entry name" value="Dihydroxyacetone_Kinase"/>
</dbReference>
<comment type="subunit">
    <text evidence="7">Homodimer. The dihydroxyacetone kinase complex is composed of a homodimer of DhaM, a homodimer of DhaK and the subunit DhaL.</text>
</comment>
<dbReference type="FunFam" id="3.40.50.10440:FF:000001">
    <property type="entry name" value="Dihydroxyacetone kinase, DhaK subunit"/>
    <property type="match status" value="1"/>
</dbReference>
<dbReference type="EMBL" id="CP000885">
    <property type="protein sequence ID" value="ABX41640.1"/>
    <property type="molecule type" value="Genomic_DNA"/>
</dbReference>
<name>A9KNN9_LACP7</name>
<accession>A9KNN9</accession>
<dbReference type="InterPro" id="IPR004006">
    <property type="entry name" value="DhaK_dom"/>
</dbReference>
<evidence type="ECO:0000256" key="6">
    <source>
        <dbReference type="ARBA" id="ARBA00022798"/>
    </source>
</evidence>
<comment type="pathway">
    <text evidence="2">Polyol metabolism; glycerol degradation.</text>
</comment>
<dbReference type="GO" id="GO:0047324">
    <property type="term" value="F:phosphoenolpyruvate-glycerone phosphotransferase activity"/>
    <property type="evidence" value="ECO:0007669"/>
    <property type="project" value="UniProtKB-EC"/>
</dbReference>
<proteinExistence type="predicted"/>
<dbReference type="GO" id="GO:0019563">
    <property type="term" value="P:glycerol catabolic process"/>
    <property type="evidence" value="ECO:0007669"/>
    <property type="project" value="TreeGrafter"/>
</dbReference>
<keyword evidence="4 9" id="KW-0808">Transferase</keyword>
<evidence type="ECO:0000313" key="10">
    <source>
        <dbReference type="Proteomes" id="UP000000370"/>
    </source>
</evidence>
<dbReference type="Pfam" id="PF02733">
    <property type="entry name" value="Dak1"/>
    <property type="match status" value="1"/>
</dbReference>
<evidence type="ECO:0000256" key="3">
    <source>
        <dbReference type="ARBA" id="ARBA00012095"/>
    </source>
</evidence>
<comment type="catalytic activity">
    <reaction evidence="1">
        <text>dihydroxyacetone + phosphoenolpyruvate = dihydroxyacetone phosphate + pyruvate</text>
        <dbReference type="Rhea" id="RHEA:18381"/>
        <dbReference type="ChEBI" id="CHEBI:15361"/>
        <dbReference type="ChEBI" id="CHEBI:16016"/>
        <dbReference type="ChEBI" id="CHEBI:57642"/>
        <dbReference type="ChEBI" id="CHEBI:58702"/>
        <dbReference type="EC" id="2.7.1.121"/>
    </reaction>
</comment>
<evidence type="ECO:0000256" key="5">
    <source>
        <dbReference type="ARBA" id="ARBA00022777"/>
    </source>
</evidence>
<dbReference type="Gene3D" id="3.30.1180.20">
    <property type="entry name" value="Dihydroxyacetone kinase, domain 2"/>
    <property type="match status" value="1"/>
</dbReference>
<feature type="domain" description="DhaK" evidence="8">
    <location>
        <begin position="11"/>
        <end position="329"/>
    </location>
</feature>
<dbReference type="SUPFAM" id="SSF82549">
    <property type="entry name" value="DAK1/DegV-like"/>
    <property type="match status" value="1"/>
</dbReference>
<evidence type="ECO:0000256" key="1">
    <source>
        <dbReference type="ARBA" id="ARBA00001113"/>
    </source>
</evidence>
<dbReference type="PANTHER" id="PTHR28629">
    <property type="entry name" value="TRIOKINASE/FMN CYCLASE"/>
    <property type="match status" value="1"/>
</dbReference>
<keyword evidence="5 9" id="KW-0418">Kinase</keyword>
<keyword evidence="6" id="KW-0319">Glycerol metabolism</keyword>
<dbReference type="AlphaFoldDB" id="A9KNN9"/>
<evidence type="ECO:0000256" key="4">
    <source>
        <dbReference type="ARBA" id="ARBA00022679"/>
    </source>
</evidence>
<evidence type="ECO:0000256" key="2">
    <source>
        <dbReference type="ARBA" id="ARBA00004745"/>
    </source>
</evidence>
<dbReference type="KEGG" id="cpy:Cphy_1262"/>
<dbReference type="GO" id="GO:0004371">
    <property type="term" value="F:glycerone kinase activity"/>
    <property type="evidence" value="ECO:0007669"/>
    <property type="project" value="InterPro"/>
</dbReference>
<dbReference type="STRING" id="357809.Cphy_1262"/>
<organism evidence="9 10">
    <name type="scientific">Lachnoclostridium phytofermentans (strain ATCC 700394 / DSM 18823 / ISDg)</name>
    <name type="common">Clostridium phytofermentans</name>
    <dbReference type="NCBI Taxonomy" id="357809"/>
    <lineage>
        <taxon>Bacteria</taxon>
        <taxon>Bacillati</taxon>
        <taxon>Bacillota</taxon>
        <taxon>Clostridia</taxon>
        <taxon>Lachnospirales</taxon>
        <taxon>Lachnospiraceae</taxon>
    </lineage>
</organism>
<reference evidence="10" key="1">
    <citation type="submission" date="2007-11" db="EMBL/GenBank/DDBJ databases">
        <title>Complete genome sequence of Clostridium phytofermentans ISDg.</title>
        <authorList>
            <person name="Leschine S.B."/>
            <person name="Warnick T.A."/>
            <person name="Blanchard J.L."/>
            <person name="Schnell D.J."/>
            <person name="Petit E.L."/>
            <person name="LaTouf W.G."/>
            <person name="Copeland A."/>
            <person name="Lucas S."/>
            <person name="Lapidus A."/>
            <person name="Barry K."/>
            <person name="Glavina del Rio T."/>
            <person name="Dalin E."/>
            <person name="Tice H."/>
            <person name="Pitluck S."/>
            <person name="Kiss H."/>
            <person name="Brettin T."/>
            <person name="Bruce D."/>
            <person name="Detter J.C."/>
            <person name="Han C."/>
            <person name="Kuske C."/>
            <person name="Schmutz J."/>
            <person name="Larimer F."/>
            <person name="Land M."/>
            <person name="Hauser L."/>
            <person name="Kyrpides N."/>
            <person name="Kim E.A."/>
            <person name="Richardson P."/>
        </authorList>
    </citation>
    <scope>NUCLEOTIDE SEQUENCE [LARGE SCALE GENOMIC DNA]</scope>
    <source>
        <strain evidence="10">ATCC 700394 / DSM 18823 / ISDg</strain>
    </source>
</reference>
<dbReference type="NCBIfam" id="TIGR02363">
    <property type="entry name" value="dhaK1"/>
    <property type="match status" value="1"/>
</dbReference>
<dbReference type="eggNOG" id="COG2376">
    <property type="taxonomic scope" value="Bacteria"/>
</dbReference>
<dbReference type="HOGENOM" id="CLU_017054_0_0_9"/>
<evidence type="ECO:0000259" key="8">
    <source>
        <dbReference type="PROSITE" id="PS51481"/>
    </source>
</evidence>
<dbReference type="GO" id="GO:0005829">
    <property type="term" value="C:cytosol"/>
    <property type="evidence" value="ECO:0007669"/>
    <property type="project" value="TreeGrafter"/>
</dbReference>